<feature type="transmembrane region" description="Helical" evidence="1">
    <location>
        <begin position="55"/>
        <end position="73"/>
    </location>
</feature>
<keyword evidence="3" id="KW-1185">Reference proteome</keyword>
<organism evidence="2 3">
    <name type="scientific">Characodon lateralis</name>
    <dbReference type="NCBI Taxonomy" id="208331"/>
    <lineage>
        <taxon>Eukaryota</taxon>
        <taxon>Metazoa</taxon>
        <taxon>Chordata</taxon>
        <taxon>Craniata</taxon>
        <taxon>Vertebrata</taxon>
        <taxon>Euteleostomi</taxon>
        <taxon>Actinopterygii</taxon>
        <taxon>Neopterygii</taxon>
        <taxon>Teleostei</taxon>
        <taxon>Neoteleostei</taxon>
        <taxon>Acanthomorphata</taxon>
        <taxon>Ovalentaria</taxon>
        <taxon>Atherinomorphae</taxon>
        <taxon>Cyprinodontiformes</taxon>
        <taxon>Goodeidae</taxon>
        <taxon>Characodon</taxon>
    </lineage>
</organism>
<protein>
    <submittedName>
        <fullName evidence="2">Uncharacterized protein</fullName>
    </submittedName>
</protein>
<reference evidence="2 3" key="1">
    <citation type="submission" date="2021-06" db="EMBL/GenBank/DDBJ databases">
        <authorList>
            <person name="Palmer J.M."/>
        </authorList>
    </citation>
    <scope>NUCLEOTIDE SEQUENCE [LARGE SCALE GENOMIC DNA]</scope>
    <source>
        <strain evidence="2 3">CL_MEX2019</strain>
        <tissue evidence="2">Muscle</tissue>
    </source>
</reference>
<proteinExistence type="predicted"/>
<accession>A0ABU7CRP8</accession>
<gene>
    <name evidence="2" type="ORF">CHARACLAT_027410</name>
</gene>
<comment type="caution">
    <text evidence="2">The sequence shown here is derived from an EMBL/GenBank/DDBJ whole genome shotgun (WGS) entry which is preliminary data.</text>
</comment>
<dbReference type="EMBL" id="JAHUTJ010003452">
    <property type="protein sequence ID" value="MED6265622.1"/>
    <property type="molecule type" value="Genomic_DNA"/>
</dbReference>
<evidence type="ECO:0000256" key="1">
    <source>
        <dbReference type="SAM" id="Phobius"/>
    </source>
</evidence>
<sequence>MKRNKVSQSVIFYRFFHCGSRGSCCPSPSVYGREAGYTLDRSPLHRRAINSFSKVSVILYCTALHCIIFSHLLCPQYAPSQFVPECQLHCINMLQFSLQSLKTIFLC</sequence>
<name>A0ABU7CRP8_9TELE</name>
<dbReference type="Proteomes" id="UP001352852">
    <property type="component" value="Unassembled WGS sequence"/>
</dbReference>
<keyword evidence="1" id="KW-0812">Transmembrane</keyword>
<keyword evidence="1" id="KW-1133">Transmembrane helix</keyword>
<keyword evidence="1" id="KW-0472">Membrane</keyword>
<evidence type="ECO:0000313" key="3">
    <source>
        <dbReference type="Proteomes" id="UP001352852"/>
    </source>
</evidence>
<evidence type="ECO:0000313" key="2">
    <source>
        <dbReference type="EMBL" id="MED6265622.1"/>
    </source>
</evidence>